<dbReference type="RefSeq" id="XP_064661128.1">
    <property type="nucleotide sequence ID" value="XM_064801177.1"/>
</dbReference>
<sequence length="186" mass="21378">MLGARPKLRYVHEWDGRTFHYRPIPPQGPANKEDLLNAIPCIGTPVSFPLGDEHGSHFLAHISALVCIGKNRRCTMLATETECHQLRDKVLQRLLDYELRHDWNLDRAVARKGLEMCCPRATDKAVGDDGRVLRFTGTYVVQAVRKFLGCRESRWFWLRDEPVADTRAEGFVIDLRDRSARMIGYD</sequence>
<reference evidence="1 2" key="1">
    <citation type="submission" date="2023-08" db="EMBL/GenBank/DDBJ databases">
        <title>Black Yeasts Isolated from many extreme environments.</title>
        <authorList>
            <person name="Coleine C."/>
            <person name="Stajich J.E."/>
            <person name="Selbmann L."/>
        </authorList>
    </citation>
    <scope>NUCLEOTIDE SEQUENCE [LARGE SCALE GENOMIC DNA]</scope>
    <source>
        <strain evidence="1 2">CCFEE 5935</strain>
    </source>
</reference>
<gene>
    <name evidence="1" type="ORF">LTR77_003922</name>
</gene>
<protein>
    <submittedName>
        <fullName evidence="1">Uncharacterized protein</fullName>
    </submittedName>
</protein>
<proteinExistence type="predicted"/>
<dbReference type="EMBL" id="JAVRRT010000005">
    <property type="protein sequence ID" value="KAK5172284.1"/>
    <property type="molecule type" value="Genomic_DNA"/>
</dbReference>
<dbReference type="GeneID" id="89925268"/>
<evidence type="ECO:0000313" key="1">
    <source>
        <dbReference type="EMBL" id="KAK5172284.1"/>
    </source>
</evidence>
<name>A0AAV9PJB5_9PEZI</name>
<dbReference type="Proteomes" id="UP001337655">
    <property type="component" value="Unassembled WGS sequence"/>
</dbReference>
<evidence type="ECO:0000313" key="2">
    <source>
        <dbReference type="Proteomes" id="UP001337655"/>
    </source>
</evidence>
<organism evidence="1 2">
    <name type="scientific">Saxophila tyrrhenica</name>
    <dbReference type="NCBI Taxonomy" id="1690608"/>
    <lineage>
        <taxon>Eukaryota</taxon>
        <taxon>Fungi</taxon>
        <taxon>Dikarya</taxon>
        <taxon>Ascomycota</taxon>
        <taxon>Pezizomycotina</taxon>
        <taxon>Dothideomycetes</taxon>
        <taxon>Dothideomycetidae</taxon>
        <taxon>Mycosphaerellales</taxon>
        <taxon>Extremaceae</taxon>
        <taxon>Saxophila</taxon>
    </lineage>
</organism>
<accession>A0AAV9PJB5</accession>
<comment type="caution">
    <text evidence="1">The sequence shown here is derived from an EMBL/GenBank/DDBJ whole genome shotgun (WGS) entry which is preliminary data.</text>
</comment>
<dbReference type="AlphaFoldDB" id="A0AAV9PJB5"/>
<keyword evidence="2" id="KW-1185">Reference proteome</keyword>